<dbReference type="Pfam" id="PF01244">
    <property type="entry name" value="Peptidase_M19"/>
    <property type="match status" value="1"/>
</dbReference>
<dbReference type="GO" id="GO:0006508">
    <property type="term" value="P:proteolysis"/>
    <property type="evidence" value="ECO:0007669"/>
    <property type="project" value="InterPro"/>
</dbReference>
<proteinExistence type="predicted"/>
<dbReference type="PANTHER" id="PTHR10443">
    <property type="entry name" value="MICROSOMAL DIPEPTIDASE"/>
    <property type="match status" value="1"/>
</dbReference>
<organism evidence="1">
    <name type="scientific">bioreactor metagenome</name>
    <dbReference type="NCBI Taxonomy" id="1076179"/>
    <lineage>
        <taxon>unclassified sequences</taxon>
        <taxon>metagenomes</taxon>
        <taxon>ecological metagenomes</taxon>
    </lineage>
</organism>
<dbReference type="EMBL" id="VSSQ01008128">
    <property type="protein sequence ID" value="MPM37972.1"/>
    <property type="molecule type" value="Genomic_DNA"/>
</dbReference>
<protein>
    <recommendedName>
        <fullName evidence="2">Membrane dipeptidase</fullName>
    </recommendedName>
</protein>
<dbReference type="InterPro" id="IPR008257">
    <property type="entry name" value="Pept_M19"/>
</dbReference>
<dbReference type="Gene3D" id="3.20.20.140">
    <property type="entry name" value="Metal-dependent hydrolases"/>
    <property type="match status" value="1"/>
</dbReference>
<accession>A0A644ZAR5</accession>
<dbReference type="AlphaFoldDB" id="A0A644ZAR5"/>
<dbReference type="GO" id="GO:0070573">
    <property type="term" value="F:metallodipeptidase activity"/>
    <property type="evidence" value="ECO:0007669"/>
    <property type="project" value="InterPro"/>
</dbReference>
<dbReference type="PROSITE" id="PS51365">
    <property type="entry name" value="RENAL_DIPEPTIDASE_2"/>
    <property type="match status" value="1"/>
</dbReference>
<dbReference type="CDD" id="cd01301">
    <property type="entry name" value="rDP_like"/>
    <property type="match status" value="1"/>
</dbReference>
<evidence type="ECO:0008006" key="2">
    <source>
        <dbReference type="Google" id="ProtNLM"/>
    </source>
</evidence>
<dbReference type="SUPFAM" id="SSF51556">
    <property type="entry name" value="Metallo-dependent hydrolases"/>
    <property type="match status" value="1"/>
</dbReference>
<dbReference type="PANTHER" id="PTHR10443:SF12">
    <property type="entry name" value="DIPEPTIDASE"/>
    <property type="match status" value="1"/>
</dbReference>
<dbReference type="InterPro" id="IPR032466">
    <property type="entry name" value="Metal_Hydrolase"/>
</dbReference>
<reference evidence="1" key="1">
    <citation type="submission" date="2019-08" db="EMBL/GenBank/DDBJ databases">
        <authorList>
            <person name="Kucharzyk K."/>
            <person name="Murdoch R.W."/>
            <person name="Higgins S."/>
            <person name="Loffler F."/>
        </authorList>
    </citation>
    <scope>NUCLEOTIDE SEQUENCE</scope>
</reference>
<name>A0A644ZAR5_9ZZZZ</name>
<comment type="caution">
    <text evidence="1">The sequence shown here is derived from an EMBL/GenBank/DDBJ whole genome shotgun (WGS) entry which is preliminary data.</text>
</comment>
<sequence>MMSGFNYLKALVLPVMLLFAVTGSGQSSQKSLGELQEIAERIHSKYLTIDTHNDTALHINNPKESSRITKGQVSFPLMRDGGLDAALFAVFIGQKGRDKASLDSAFNYVRDNLSRFRSYVEDYPGAAIAYNSDDLLRNKENGVTSVMLAIENGYAIGDDISRLELFRDMGVRAITLCHNEHNNICDASMDKGGPEHNGLSEFGKEVVREMNRLGIVIDLSHASTQTLSDVVKLSSKPVIASHSGVYAIKNHNRNLKDNEIKAIADAGGLIQVATGRFFLSELPKDSVTVAHIADHIDYVKNLVGIDHVGLGTDFDGGGGVVGMENASKMKNLTIELLRRGYSEEELAKFWGGNFIRFLKHQNL</sequence>
<evidence type="ECO:0000313" key="1">
    <source>
        <dbReference type="EMBL" id="MPM37972.1"/>
    </source>
</evidence>
<gene>
    <name evidence="1" type="ORF">SDC9_84594</name>
</gene>